<evidence type="ECO:0000313" key="2">
    <source>
        <dbReference type="Proteomes" id="UP000515153"/>
    </source>
</evidence>
<dbReference type="KEGG" id="pgri:PgNI_07525"/>
<reference evidence="3" key="3">
    <citation type="submission" date="2025-08" db="UniProtKB">
        <authorList>
            <consortium name="RefSeq"/>
        </authorList>
    </citation>
    <scope>IDENTIFICATION</scope>
    <source>
        <strain evidence="3">NI907</strain>
    </source>
</reference>
<feature type="region of interest" description="Disordered" evidence="1">
    <location>
        <begin position="15"/>
        <end position="62"/>
    </location>
</feature>
<dbReference type="GeneID" id="41962444"/>
<reference evidence="3" key="1">
    <citation type="journal article" date="2019" name="Mol. Biol. Evol.">
        <title>Blast fungal genomes show frequent chromosomal changes, gene gains and losses, and effector gene turnover.</title>
        <authorList>
            <person name="Gomez Luciano L.B."/>
            <person name="Jason Tsai I."/>
            <person name="Chuma I."/>
            <person name="Tosa Y."/>
            <person name="Chen Y.H."/>
            <person name="Li J.Y."/>
            <person name="Li M.Y."/>
            <person name="Jade Lu M.Y."/>
            <person name="Nakayashiki H."/>
            <person name="Li W.H."/>
        </authorList>
    </citation>
    <scope>NUCLEOTIDE SEQUENCE</scope>
    <source>
        <strain evidence="3">NI907</strain>
    </source>
</reference>
<dbReference type="AlphaFoldDB" id="A0A6P8B027"/>
<reference evidence="3" key="2">
    <citation type="submission" date="2019-10" db="EMBL/GenBank/DDBJ databases">
        <authorList>
            <consortium name="NCBI Genome Project"/>
        </authorList>
    </citation>
    <scope>NUCLEOTIDE SEQUENCE</scope>
    <source>
        <strain evidence="3">NI907</strain>
    </source>
</reference>
<gene>
    <name evidence="3" type="ORF">PgNI_07525</name>
</gene>
<protein>
    <submittedName>
        <fullName evidence="3">Uncharacterized protein</fullName>
    </submittedName>
</protein>
<dbReference type="Proteomes" id="UP000515153">
    <property type="component" value="Unplaced"/>
</dbReference>
<organism evidence="2 3">
    <name type="scientific">Pyricularia grisea</name>
    <name type="common">Crabgrass-specific blast fungus</name>
    <name type="synonym">Magnaporthe grisea</name>
    <dbReference type="NCBI Taxonomy" id="148305"/>
    <lineage>
        <taxon>Eukaryota</taxon>
        <taxon>Fungi</taxon>
        <taxon>Dikarya</taxon>
        <taxon>Ascomycota</taxon>
        <taxon>Pezizomycotina</taxon>
        <taxon>Sordariomycetes</taxon>
        <taxon>Sordariomycetidae</taxon>
        <taxon>Magnaporthales</taxon>
        <taxon>Pyriculariaceae</taxon>
        <taxon>Pyricularia</taxon>
    </lineage>
</organism>
<proteinExistence type="predicted"/>
<keyword evidence="2" id="KW-1185">Reference proteome</keyword>
<evidence type="ECO:0000256" key="1">
    <source>
        <dbReference type="SAM" id="MobiDB-lite"/>
    </source>
</evidence>
<sequence>MDRVVPRVHVNKGMRRGHLLASNPSIDTLVDQRHPMNGDQEPPAGAPPHPKPVAAHTPPFPSFSTAVQAQATLAAISIALHGN</sequence>
<accession>A0A6P8B027</accession>
<name>A0A6P8B027_PYRGI</name>
<evidence type="ECO:0000313" key="3">
    <source>
        <dbReference type="RefSeq" id="XP_030980523.1"/>
    </source>
</evidence>
<dbReference type="RefSeq" id="XP_030980523.1">
    <property type="nucleotide sequence ID" value="XM_031127535.1"/>
</dbReference>